<sequence length="390" mass="44487">MLAPEPFFQPRGTPISIYFRLQALSDLGHESDLVTYHLGEERSLKNLKIHRIPSLFFIKKIKVGPSLAKIPLDFLLLCKAIWLSLSNSYDLIFSHEEAAWFGTVLAKIRRIPHVYDMHSSLPQQLENFQFSRSKILKKIFTALERYVIRNSQCIIAICLDLLQRLEHEGVVHKGILLENFLDFDYPEYSQIQVQQERKKFAPKAEKIVLYTGNFEHYQGIPLLLEAGAELRNKPVVILLVGGNPAHVEEMKKRARELNLEDKVHFTGEVSPSQIPLYTEIADVLVSPRVSGTNTPLKIYSLLKSGKPIVATNLWTHTQVLNDKIAVLVDPNPQSLADGLLFALFEIEASQHALAAKTMAEREFTFENYKKKINQALELAFFKNKKGHFDS</sequence>
<dbReference type="Gene3D" id="3.40.50.2000">
    <property type="entry name" value="Glycogen Phosphorylase B"/>
    <property type="match status" value="2"/>
</dbReference>
<dbReference type="EMBL" id="LIZX01000038">
    <property type="protein sequence ID" value="KPJ68856.1"/>
    <property type="molecule type" value="Genomic_DNA"/>
</dbReference>
<comment type="caution">
    <text evidence="3">The sequence shown here is derived from an EMBL/GenBank/DDBJ whole genome shotgun (WGS) entry which is preliminary data.</text>
</comment>
<dbReference type="Pfam" id="PF13439">
    <property type="entry name" value="Glyco_transf_4"/>
    <property type="match status" value="1"/>
</dbReference>
<dbReference type="InterPro" id="IPR001296">
    <property type="entry name" value="Glyco_trans_1"/>
</dbReference>
<dbReference type="Pfam" id="PF00534">
    <property type="entry name" value="Glycos_transf_1"/>
    <property type="match status" value="1"/>
</dbReference>
<feature type="domain" description="Glycosyl transferase family 1" evidence="1">
    <location>
        <begin position="196"/>
        <end position="343"/>
    </location>
</feature>
<organism evidence="3 4">
    <name type="scientific">candidate division WOR-1 bacterium DG_54_3</name>
    <dbReference type="NCBI Taxonomy" id="1703775"/>
    <lineage>
        <taxon>Bacteria</taxon>
        <taxon>Bacillati</taxon>
        <taxon>Saganbacteria</taxon>
    </lineage>
</organism>
<evidence type="ECO:0000313" key="4">
    <source>
        <dbReference type="Proteomes" id="UP000051861"/>
    </source>
</evidence>
<dbReference type="GO" id="GO:0016757">
    <property type="term" value="F:glycosyltransferase activity"/>
    <property type="evidence" value="ECO:0007669"/>
    <property type="project" value="InterPro"/>
</dbReference>
<evidence type="ECO:0000259" key="1">
    <source>
        <dbReference type="Pfam" id="PF00534"/>
    </source>
</evidence>
<accession>A0A0S7Y2D5</accession>
<proteinExistence type="predicted"/>
<dbReference type="SUPFAM" id="SSF53756">
    <property type="entry name" value="UDP-Glycosyltransferase/glycogen phosphorylase"/>
    <property type="match status" value="1"/>
</dbReference>
<evidence type="ECO:0000313" key="3">
    <source>
        <dbReference type="EMBL" id="KPJ68856.1"/>
    </source>
</evidence>
<gene>
    <name evidence="3" type="ORF">AMJ44_05290</name>
</gene>
<dbReference type="PANTHER" id="PTHR12526">
    <property type="entry name" value="GLYCOSYLTRANSFERASE"/>
    <property type="match status" value="1"/>
</dbReference>
<feature type="domain" description="Glycosyltransferase subfamily 4-like N-terminal" evidence="2">
    <location>
        <begin position="21"/>
        <end position="171"/>
    </location>
</feature>
<name>A0A0S7Y2D5_UNCSA</name>
<dbReference type="Proteomes" id="UP000051861">
    <property type="component" value="Unassembled WGS sequence"/>
</dbReference>
<reference evidence="3 4" key="1">
    <citation type="journal article" date="2015" name="Microbiome">
        <title>Genomic resolution of linkages in carbon, nitrogen, and sulfur cycling among widespread estuary sediment bacteria.</title>
        <authorList>
            <person name="Baker B.J."/>
            <person name="Lazar C.S."/>
            <person name="Teske A.P."/>
            <person name="Dick G.J."/>
        </authorList>
    </citation>
    <scope>NUCLEOTIDE SEQUENCE [LARGE SCALE GENOMIC DNA]</scope>
    <source>
        <strain evidence="3">DG_54_3</strain>
    </source>
</reference>
<dbReference type="AlphaFoldDB" id="A0A0S7Y2D5"/>
<evidence type="ECO:0000259" key="2">
    <source>
        <dbReference type="Pfam" id="PF13439"/>
    </source>
</evidence>
<protein>
    <recommendedName>
        <fullName evidence="5">Glycosyltransferase subfamily 4-like N-terminal domain-containing protein</fullName>
    </recommendedName>
</protein>
<dbReference type="InterPro" id="IPR028098">
    <property type="entry name" value="Glyco_trans_4-like_N"/>
</dbReference>
<evidence type="ECO:0008006" key="5">
    <source>
        <dbReference type="Google" id="ProtNLM"/>
    </source>
</evidence>